<feature type="transmembrane region" description="Helical" evidence="1">
    <location>
        <begin position="12"/>
        <end position="34"/>
    </location>
</feature>
<keyword evidence="3" id="KW-1185">Reference proteome</keyword>
<sequence>MLFDKYLKGVPTPLMLIWLYLFVNFITGIMYLFLLPFSHESLSPYISIINGSTKGYSDFYYQFEQSFMFVLTYPILCVSLYFGVLKRVHFVYSFIALSIINIIAALISFLTVNWNGESFFTHGINLLDIFILKIGLASIMLAYILLSSKAKKVYGKTI</sequence>
<protein>
    <submittedName>
        <fullName evidence="2">Uncharacterized protein</fullName>
    </submittedName>
</protein>
<name>A0A4P9VMW0_9GAMM</name>
<evidence type="ECO:0000313" key="3">
    <source>
        <dbReference type="Proteomes" id="UP000257039"/>
    </source>
</evidence>
<proteinExistence type="predicted"/>
<dbReference type="AlphaFoldDB" id="A0A4P9VMW0"/>
<gene>
    <name evidence="2" type="ORF">B9G39_09875</name>
</gene>
<accession>A0A4P9VMW0</accession>
<evidence type="ECO:0000256" key="1">
    <source>
        <dbReference type="SAM" id="Phobius"/>
    </source>
</evidence>
<keyword evidence="1" id="KW-0472">Membrane</keyword>
<feature type="transmembrane region" description="Helical" evidence="1">
    <location>
        <begin position="91"/>
        <end position="112"/>
    </location>
</feature>
<keyword evidence="1" id="KW-1133">Transmembrane helix</keyword>
<dbReference type="Proteomes" id="UP000257039">
    <property type="component" value="Unassembled WGS sequence"/>
</dbReference>
<dbReference type="EMBL" id="NDXW01000001">
    <property type="protein sequence ID" value="RDH43724.1"/>
    <property type="molecule type" value="Genomic_DNA"/>
</dbReference>
<evidence type="ECO:0000313" key="2">
    <source>
        <dbReference type="EMBL" id="RDH43724.1"/>
    </source>
</evidence>
<comment type="caution">
    <text evidence="2">The sequence shown here is derived from an EMBL/GenBank/DDBJ whole genome shotgun (WGS) entry which is preliminary data.</text>
</comment>
<organism evidence="2 3">
    <name type="scientific">Zooshikella ganghwensis</name>
    <dbReference type="NCBI Taxonomy" id="202772"/>
    <lineage>
        <taxon>Bacteria</taxon>
        <taxon>Pseudomonadati</taxon>
        <taxon>Pseudomonadota</taxon>
        <taxon>Gammaproteobacteria</taxon>
        <taxon>Oceanospirillales</taxon>
        <taxon>Zooshikellaceae</taxon>
        <taxon>Zooshikella</taxon>
    </lineage>
</organism>
<feature type="transmembrane region" description="Helical" evidence="1">
    <location>
        <begin position="66"/>
        <end position="84"/>
    </location>
</feature>
<reference evidence="2 3" key="1">
    <citation type="submission" date="2017-04" db="EMBL/GenBank/DDBJ databases">
        <title>Draft genome sequence of Zooshikella ganghwensis VG4 isolated from Red Sea sediments.</title>
        <authorList>
            <person name="Rehman Z."/>
            <person name="Alam I."/>
            <person name="Kamau A."/>
            <person name="Bajic V."/>
            <person name="Leiknes T."/>
        </authorList>
    </citation>
    <scope>NUCLEOTIDE SEQUENCE [LARGE SCALE GENOMIC DNA]</scope>
    <source>
        <strain evidence="2 3">VG4</strain>
    </source>
</reference>
<feature type="transmembrane region" description="Helical" evidence="1">
    <location>
        <begin position="124"/>
        <end position="146"/>
    </location>
</feature>
<keyword evidence="1" id="KW-0812">Transmembrane</keyword>